<sequence length="138" mass="15821">MAEDITWRLVTQAQIQTLAERHGIEDCSADLAEIFKIDADSETQRFLVDLQLHNYSYPLSILPSVERYADQVAVIVDYVAHSYYRHFHLYKCVFTPFDEIHIVQRNPNDVESPSTPRPLTDGFLHTSRGELPAAETEA</sequence>
<proteinExistence type="predicted"/>
<dbReference type="Pfam" id="PF14769">
    <property type="entry name" value="CLAMP"/>
    <property type="match status" value="1"/>
</dbReference>
<gene>
    <name evidence="2" type="ORF">P43SY_010317</name>
</gene>
<comment type="caution">
    <text evidence="2">The sequence shown here is derived from an EMBL/GenBank/DDBJ whole genome shotgun (WGS) entry which is preliminary data.</text>
</comment>
<dbReference type="AlphaFoldDB" id="A0AAD5LWB7"/>
<dbReference type="InterPro" id="IPR032727">
    <property type="entry name" value="CLAMP"/>
</dbReference>
<dbReference type="EMBL" id="JAKCXM010000409">
    <property type="protein sequence ID" value="KAJ0394459.1"/>
    <property type="molecule type" value="Genomic_DNA"/>
</dbReference>
<reference evidence="2" key="1">
    <citation type="submission" date="2021-12" db="EMBL/GenBank/DDBJ databases">
        <title>Prjna785345.</title>
        <authorList>
            <person name="Rujirawat T."/>
            <person name="Krajaejun T."/>
        </authorList>
    </citation>
    <scope>NUCLEOTIDE SEQUENCE</scope>
    <source>
        <strain evidence="2">Pi057C3</strain>
    </source>
</reference>
<feature type="region of interest" description="Disordered" evidence="1">
    <location>
        <begin position="107"/>
        <end position="138"/>
    </location>
</feature>
<evidence type="ECO:0000313" key="2">
    <source>
        <dbReference type="EMBL" id="KAJ0394459.1"/>
    </source>
</evidence>
<evidence type="ECO:0000256" key="1">
    <source>
        <dbReference type="SAM" id="MobiDB-lite"/>
    </source>
</evidence>
<dbReference type="Proteomes" id="UP001209570">
    <property type="component" value="Unassembled WGS sequence"/>
</dbReference>
<name>A0AAD5LWB7_PYTIN</name>
<protein>
    <submittedName>
        <fullName evidence="2">Uncharacterized protein</fullName>
    </submittedName>
</protein>
<evidence type="ECO:0000313" key="3">
    <source>
        <dbReference type="Proteomes" id="UP001209570"/>
    </source>
</evidence>
<organism evidence="2 3">
    <name type="scientific">Pythium insidiosum</name>
    <name type="common">Pythiosis disease agent</name>
    <dbReference type="NCBI Taxonomy" id="114742"/>
    <lineage>
        <taxon>Eukaryota</taxon>
        <taxon>Sar</taxon>
        <taxon>Stramenopiles</taxon>
        <taxon>Oomycota</taxon>
        <taxon>Peronosporomycetes</taxon>
        <taxon>Pythiales</taxon>
        <taxon>Pythiaceae</taxon>
        <taxon>Pythium</taxon>
    </lineage>
</organism>
<keyword evidence="3" id="KW-1185">Reference proteome</keyword>
<accession>A0AAD5LWB7</accession>